<evidence type="ECO:0000313" key="2">
    <source>
        <dbReference type="EMBL" id="SET63166.1"/>
    </source>
</evidence>
<keyword evidence="1" id="KW-0812">Transmembrane</keyword>
<evidence type="ECO:0000313" key="3">
    <source>
        <dbReference type="Proteomes" id="UP000199345"/>
    </source>
</evidence>
<keyword evidence="3" id="KW-1185">Reference proteome</keyword>
<name>A0A1I0FXM3_9PROT</name>
<feature type="transmembrane region" description="Helical" evidence="1">
    <location>
        <begin position="44"/>
        <end position="69"/>
    </location>
</feature>
<accession>A0A1I0FXM3</accession>
<organism evidence="2 3">
    <name type="scientific">Nitrosomonas marina</name>
    <dbReference type="NCBI Taxonomy" id="917"/>
    <lineage>
        <taxon>Bacteria</taxon>
        <taxon>Pseudomonadati</taxon>
        <taxon>Pseudomonadota</taxon>
        <taxon>Betaproteobacteria</taxon>
        <taxon>Nitrosomonadales</taxon>
        <taxon>Nitrosomonadaceae</taxon>
        <taxon>Nitrosomonas</taxon>
    </lineage>
</organism>
<feature type="transmembrane region" description="Helical" evidence="1">
    <location>
        <begin position="12"/>
        <end position="32"/>
    </location>
</feature>
<dbReference type="AlphaFoldDB" id="A0A1I0FXM3"/>
<dbReference type="OrthoDB" id="14917at2"/>
<protein>
    <submittedName>
        <fullName evidence="2">CRISPR-associated protein (Cas_Cas02710)</fullName>
    </submittedName>
</protein>
<evidence type="ECO:0000256" key="1">
    <source>
        <dbReference type="SAM" id="Phobius"/>
    </source>
</evidence>
<gene>
    <name evidence="2" type="ORF">SAMN05216326_14719</name>
</gene>
<sequence>MNYKNTKKIEFLKISSLTLMAVISAGWIGDAIKGECLFTHFWELFWGISGCGLLEYCISLILVTLSFIYSAKVLYEKSQNLFYKNLQHTDKPTAHRVLIMAVSKLFPPPVAESDGIYIYLSKNQRVKLTGEIKTDIEEFNNQEFNVNTQQFLRAIEPHIDDSLEKVFLIGSKDFIKEKSDIDEGSFNLLDTVSKILRLYKEDLEISIHGEETKGVPFEDVDLLRRAYEKMIQQALETEGKDYTEHDIIIDVTGGKKTVSIAAAMATFGHKNLKFQYVETGGDNPILTFNIEAGSIPKIV</sequence>
<dbReference type="EMBL" id="FOIA01000047">
    <property type="protein sequence ID" value="SET63166.1"/>
    <property type="molecule type" value="Genomic_DNA"/>
</dbReference>
<reference evidence="3" key="1">
    <citation type="submission" date="2016-10" db="EMBL/GenBank/DDBJ databases">
        <authorList>
            <person name="Varghese N."/>
            <person name="Submissions S."/>
        </authorList>
    </citation>
    <scope>NUCLEOTIDE SEQUENCE [LARGE SCALE GENOMIC DNA]</scope>
    <source>
        <strain evidence="3">Nm71</strain>
    </source>
</reference>
<dbReference type="Proteomes" id="UP000199345">
    <property type="component" value="Unassembled WGS sequence"/>
</dbReference>
<dbReference type="RefSeq" id="WP_090661760.1">
    <property type="nucleotide sequence ID" value="NZ_FOIA01000047.1"/>
</dbReference>
<keyword evidence="1" id="KW-0472">Membrane</keyword>
<proteinExistence type="predicted"/>
<keyword evidence="1" id="KW-1133">Transmembrane helix</keyword>